<dbReference type="Pfam" id="PF17784">
    <property type="entry name" value="Sulfotransfer_4"/>
    <property type="match status" value="1"/>
</dbReference>
<dbReference type="PANTHER" id="PTHR36978">
    <property type="entry name" value="P-LOOP CONTAINING NUCLEOTIDE TRIPHOSPHATE HYDROLASE"/>
    <property type="match status" value="1"/>
</dbReference>
<keyword evidence="3" id="KW-1185">Reference proteome</keyword>
<dbReference type="InterPro" id="IPR040632">
    <property type="entry name" value="Sulfotransfer_4"/>
</dbReference>
<name>A0A2P9AHB8_9HYPH</name>
<dbReference type="AlphaFoldDB" id="A0A2P9AHB8"/>
<feature type="region of interest" description="Disordered" evidence="1">
    <location>
        <begin position="305"/>
        <end position="344"/>
    </location>
</feature>
<sequence length="386" mass="42019">MALKVIGAGFGRTGTWSTFAALNRLGLPCYHMQEVILNKANKGHLDFWRKVANSKPGTPHDWDRVFANYTATVDNPGCCVWRELLAEYPDAKVLLTLHPRGAEGWYDSTIDTIYFTENLWQFKILEWLTPFGRKFGDMSRKLIWGRVLAGVMDDRERAIARYNAYTEEVKAAVPPEKLLVFTVTEGWGPLCRFLGVAEPQEPFPNLNDRSSVKKVIRDVIKGSYIMLGLSIAGVVAVLGGFCGGWGSGGWVGGQASDSGCSSGDILGYAGGTAPPSGLPAISPPLGGDGRFGAPRPLTPLQIGESRRDVRSPPKWGRWPAGQRGARRIAAGGEKPDPCELRPTSPAALRSCWGSGCRFPASTSSRRDPSRPADNPGRSAHAWRLRP</sequence>
<dbReference type="SUPFAM" id="SSF52540">
    <property type="entry name" value="P-loop containing nucleoside triphosphate hydrolases"/>
    <property type="match status" value="1"/>
</dbReference>
<evidence type="ECO:0000256" key="1">
    <source>
        <dbReference type="SAM" id="MobiDB-lite"/>
    </source>
</evidence>
<evidence type="ECO:0000313" key="3">
    <source>
        <dbReference type="Proteomes" id="UP000245698"/>
    </source>
</evidence>
<feature type="region of interest" description="Disordered" evidence="1">
    <location>
        <begin position="358"/>
        <end position="386"/>
    </location>
</feature>
<protein>
    <recommendedName>
        <fullName evidence="4">Sulfotransferase family protein</fullName>
    </recommendedName>
</protein>
<accession>A0A2P9AHB8</accession>
<dbReference type="InterPro" id="IPR027417">
    <property type="entry name" value="P-loop_NTPase"/>
</dbReference>
<dbReference type="EMBL" id="FUIG01000021">
    <property type="protein sequence ID" value="SJM30511.1"/>
    <property type="molecule type" value="Genomic_DNA"/>
</dbReference>
<gene>
    <name evidence="2" type="ORF">BQ8482_150098</name>
</gene>
<feature type="compositionally biased region" description="Low complexity" evidence="1">
    <location>
        <begin position="320"/>
        <end position="332"/>
    </location>
</feature>
<dbReference type="PANTHER" id="PTHR36978:SF4">
    <property type="entry name" value="P-LOOP CONTAINING NUCLEOSIDE TRIPHOSPHATE HYDROLASE PROTEIN"/>
    <property type="match status" value="1"/>
</dbReference>
<evidence type="ECO:0000313" key="2">
    <source>
        <dbReference type="EMBL" id="SJM30511.1"/>
    </source>
</evidence>
<dbReference type="Gene3D" id="3.40.50.300">
    <property type="entry name" value="P-loop containing nucleotide triphosphate hydrolases"/>
    <property type="match status" value="1"/>
</dbReference>
<reference evidence="3" key="1">
    <citation type="submission" date="2016-12" db="EMBL/GenBank/DDBJ databases">
        <authorList>
            <person name="Brunel B."/>
        </authorList>
    </citation>
    <scope>NUCLEOTIDE SEQUENCE [LARGE SCALE GENOMIC DNA]</scope>
</reference>
<evidence type="ECO:0008006" key="4">
    <source>
        <dbReference type="Google" id="ProtNLM"/>
    </source>
</evidence>
<organism evidence="2 3">
    <name type="scientific">Mesorhizobium delmotii</name>
    <dbReference type="NCBI Taxonomy" id="1631247"/>
    <lineage>
        <taxon>Bacteria</taxon>
        <taxon>Pseudomonadati</taxon>
        <taxon>Pseudomonadota</taxon>
        <taxon>Alphaproteobacteria</taxon>
        <taxon>Hyphomicrobiales</taxon>
        <taxon>Phyllobacteriaceae</taxon>
        <taxon>Mesorhizobium</taxon>
    </lineage>
</organism>
<proteinExistence type="predicted"/>
<dbReference type="Proteomes" id="UP000245698">
    <property type="component" value="Unassembled WGS sequence"/>
</dbReference>